<gene>
    <name evidence="1" type="ORF">FQP34_02125</name>
</gene>
<evidence type="ECO:0000313" key="2">
    <source>
        <dbReference type="Proteomes" id="UP000317770"/>
    </source>
</evidence>
<name>A0A8B5Y4J4_9BACI</name>
<organism evidence="1 2">
    <name type="scientific">Peribacillus simplex</name>
    <dbReference type="NCBI Taxonomy" id="1478"/>
    <lineage>
        <taxon>Bacteria</taxon>
        <taxon>Bacillati</taxon>
        <taxon>Bacillota</taxon>
        <taxon>Bacilli</taxon>
        <taxon>Bacillales</taxon>
        <taxon>Bacillaceae</taxon>
        <taxon>Peribacillus</taxon>
    </lineage>
</organism>
<accession>A0A8B5Y4J4</accession>
<evidence type="ECO:0000313" key="1">
    <source>
        <dbReference type="EMBL" id="TVX84040.1"/>
    </source>
</evidence>
<dbReference type="Gene3D" id="2.60.120.200">
    <property type="match status" value="1"/>
</dbReference>
<dbReference type="SUPFAM" id="SSF49899">
    <property type="entry name" value="Concanavalin A-like lectins/glucanases"/>
    <property type="match status" value="1"/>
</dbReference>
<dbReference type="Proteomes" id="UP000317770">
    <property type="component" value="Unassembled WGS sequence"/>
</dbReference>
<dbReference type="AlphaFoldDB" id="A0A8B5Y4J4"/>
<reference evidence="1 2" key="1">
    <citation type="submission" date="2019-07" db="EMBL/GenBank/DDBJ databases">
        <title>Genome assembly of Bacillus simplex strain GGC-P6A.</title>
        <authorList>
            <person name="Jennings M.E."/>
            <person name="Barton H.A."/>
        </authorList>
    </citation>
    <scope>NUCLEOTIDE SEQUENCE [LARGE SCALE GENOMIC DNA]</scope>
    <source>
        <strain evidence="1 2">GGC-P6A</strain>
    </source>
</reference>
<dbReference type="EMBL" id="VNKI01000001">
    <property type="protein sequence ID" value="TVX84040.1"/>
    <property type="molecule type" value="Genomic_DNA"/>
</dbReference>
<dbReference type="RefSeq" id="WP_144476756.1">
    <property type="nucleotide sequence ID" value="NZ_JARMTY010000012.1"/>
</dbReference>
<dbReference type="Pfam" id="PF13385">
    <property type="entry name" value="Laminin_G_3"/>
    <property type="match status" value="1"/>
</dbReference>
<comment type="caution">
    <text evidence="1">The sequence shown here is derived from an EMBL/GenBank/DDBJ whole genome shotgun (WGS) entry which is preliminary data.</text>
</comment>
<sequence length="230" mass="26167">MFVVKEIDCARGKRLGEQPMYFKGKEHVVVQSIFENLRNSFTYEFWVKPKESHKIVDETINGISGISGQRYLIGPGHAVIGESAGVGVSAGTNGVTVFEHTSSHLPALLVYEIQLTEWTHIAIVYDDKTPFLFINGEFKKMGQKSRKNNVYASGHLGGYDPYGFYIGYIKDIKLWDYSRTEKEIKEGMHEILTGEEEGLFRYWWFHNNITISPSSLINNVILTTLPSKHI</sequence>
<dbReference type="InterPro" id="IPR013320">
    <property type="entry name" value="ConA-like_dom_sf"/>
</dbReference>
<proteinExistence type="predicted"/>
<protein>
    <submittedName>
        <fullName evidence="1">LamG domain-containing protein</fullName>
    </submittedName>
</protein>